<dbReference type="Gramene" id="OPUNC09G03440.1">
    <property type="protein sequence ID" value="OPUNC09G03440.1"/>
    <property type="gene ID" value="OPUNC09G03440"/>
</dbReference>
<dbReference type="EnsemblPlants" id="OPUNC09G03440.1">
    <property type="protein sequence ID" value="OPUNC09G03440.1"/>
    <property type="gene ID" value="OPUNC09G03440"/>
</dbReference>
<protein>
    <submittedName>
        <fullName evidence="1">Uncharacterized protein</fullName>
    </submittedName>
</protein>
<reference evidence="1" key="1">
    <citation type="submission" date="2015-04" db="UniProtKB">
        <authorList>
            <consortium name="EnsemblPlants"/>
        </authorList>
    </citation>
    <scope>IDENTIFICATION</scope>
</reference>
<sequence>MTTPPAAISQVRVRRAFTRTPLCSLRLSQLSPANPRTHGERTQMALRKLIVPFFSEVAAVRLRSSWTSRSMCSSASLRHVVVDPPSSERPVRPIPAFDPRCAPHGEEFVKIISNIRAVDWTNFEKEALQDEVLKATGGMDIHLIVSGLDSGRFTTSEYLYLGLQLNKRFPHLSSLLEIELNGKTAFIPPALIEALQKEPQVTRIEFTQPRDKLRSSNWLAAIGALFPFTEWMIKIFM</sequence>
<evidence type="ECO:0000313" key="1">
    <source>
        <dbReference type="EnsemblPlants" id="OPUNC09G03440.1"/>
    </source>
</evidence>
<organism evidence="1">
    <name type="scientific">Oryza punctata</name>
    <name type="common">Red rice</name>
    <dbReference type="NCBI Taxonomy" id="4537"/>
    <lineage>
        <taxon>Eukaryota</taxon>
        <taxon>Viridiplantae</taxon>
        <taxon>Streptophyta</taxon>
        <taxon>Embryophyta</taxon>
        <taxon>Tracheophyta</taxon>
        <taxon>Spermatophyta</taxon>
        <taxon>Magnoliopsida</taxon>
        <taxon>Liliopsida</taxon>
        <taxon>Poales</taxon>
        <taxon>Poaceae</taxon>
        <taxon>BOP clade</taxon>
        <taxon>Oryzoideae</taxon>
        <taxon>Oryzeae</taxon>
        <taxon>Oryzinae</taxon>
        <taxon>Oryza</taxon>
    </lineage>
</organism>
<proteinExistence type="predicted"/>
<reference evidence="1" key="2">
    <citation type="submission" date="2018-05" db="EMBL/GenBank/DDBJ databases">
        <title>OpunRS2 (Oryza punctata Reference Sequence Version 2).</title>
        <authorList>
            <person name="Zhang J."/>
            <person name="Kudrna D."/>
            <person name="Lee S."/>
            <person name="Talag J."/>
            <person name="Welchert J."/>
            <person name="Wing R.A."/>
        </authorList>
    </citation>
    <scope>NUCLEOTIDE SEQUENCE [LARGE SCALE GENOMIC DNA]</scope>
</reference>
<keyword evidence="2" id="KW-1185">Reference proteome</keyword>
<dbReference type="HOGENOM" id="CLU_1172302_0_0_1"/>
<dbReference type="Proteomes" id="UP000026962">
    <property type="component" value="Chromosome 9"/>
</dbReference>
<accession>A0A0E0LZB8</accession>
<evidence type="ECO:0000313" key="2">
    <source>
        <dbReference type="Proteomes" id="UP000026962"/>
    </source>
</evidence>
<name>A0A0E0LZB8_ORYPU</name>
<dbReference type="AlphaFoldDB" id="A0A0E0LZB8"/>